<dbReference type="EMBL" id="JACHOT010000006">
    <property type="protein sequence ID" value="MBB4652201.1"/>
    <property type="molecule type" value="Genomic_DNA"/>
</dbReference>
<name>A0ABR6L8D8_9HYPH</name>
<evidence type="ECO:0000313" key="1">
    <source>
        <dbReference type="EMBL" id="MBB4652201.1"/>
    </source>
</evidence>
<reference evidence="1 2" key="1">
    <citation type="submission" date="2020-08" db="EMBL/GenBank/DDBJ databases">
        <title>Genomic Encyclopedia of Type Strains, Phase IV (KMG-IV): sequencing the most valuable type-strain genomes for metagenomic binning, comparative biology and taxonomic classification.</title>
        <authorList>
            <person name="Goeker M."/>
        </authorList>
    </citation>
    <scope>NUCLEOTIDE SEQUENCE [LARGE SCALE GENOMIC DNA]</scope>
    <source>
        <strain evidence="1 2">DSM 7050</strain>
    </source>
</reference>
<organism evidence="1 2">
    <name type="scientific">Aminobacter niigataensis</name>
    <dbReference type="NCBI Taxonomy" id="83265"/>
    <lineage>
        <taxon>Bacteria</taxon>
        <taxon>Pseudomonadati</taxon>
        <taxon>Pseudomonadota</taxon>
        <taxon>Alphaproteobacteria</taxon>
        <taxon>Hyphomicrobiales</taxon>
        <taxon>Phyllobacteriaceae</taxon>
        <taxon>Aminobacter</taxon>
    </lineage>
</organism>
<comment type="caution">
    <text evidence="1">The sequence shown here is derived from an EMBL/GenBank/DDBJ whole genome shotgun (WGS) entry which is preliminary data.</text>
</comment>
<dbReference type="Proteomes" id="UP000539538">
    <property type="component" value="Unassembled WGS sequence"/>
</dbReference>
<protein>
    <submittedName>
        <fullName evidence="1">Uncharacterized protein</fullName>
    </submittedName>
</protein>
<keyword evidence="2" id="KW-1185">Reference proteome</keyword>
<evidence type="ECO:0000313" key="2">
    <source>
        <dbReference type="Proteomes" id="UP000539538"/>
    </source>
</evidence>
<gene>
    <name evidence="1" type="ORF">GGQ99_003977</name>
</gene>
<accession>A0ABR6L8D8</accession>
<proteinExistence type="predicted"/>
<sequence>MRLHAGRGGLTDTVEDSDQAYRLVARVRPRPDIQGCKPLTASEHDLAHIRVFVQQAMRLGGLM</sequence>